<dbReference type="Proteomes" id="UP000887580">
    <property type="component" value="Unplaced"/>
</dbReference>
<organism evidence="1 2">
    <name type="scientific">Panagrolaimus sp. PS1159</name>
    <dbReference type="NCBI Taxonomy" id="55785"/>
    <lineage>
        <taxon>Eukaryota</taxon>
        <taxon>Metazoa</taxon>
        <taxon>Ecdysozoa</taxon>
        <taxon>Nematoda</taxon>
        <taxon>Chromadorea</taxon>
        <taxon>Rhabditida</taxon>
        <taxon>Tylenchina</taxon>
        <taxon>Panagrolaimomorpha</taxon>
        <taxon>Panagrolaimoidea</taxon>
        <taxon>Panagrolaimidae</taxon>
        <taxon>Panagrolaimus</taxon>
    </lineage>
</organism>
<sequence>MQSTTTTMLLHQSNIYAPILLSSFLIIIGHYFSIIEINEWFEQLPAWFFILFGVGLTIFVQKKLLFQKRTLSESAAAAQALELLRNDPSRISKFKKYTGEKNVPFTADEFRRWMKLVTEFTIDYHDHPEVYDVTTSEKPGFLYKKLPTEPSFEPEPFDNVMKDLYSIIMPGVSFLSLSYLM</sequence>
<reference evidence="2" key="1">
    <citation type="submission" date="2022-11" db="UniProtKB">
        <authorList>
            <consortium name="WormBaseParasite"/>
        </authorList>
    </citation>
    <scope>IDENTIFICATION</scope>
</reference>
<name>A0AC35GBM8_9BILA</name>
<accession>A0AC35GBM8</accession>
<proteinExistence type="predicted"/>
<evidence type="ECO:0000313" key="1">
    <source>
        <dbReference type="Proteomes" id="UP000887580"/>
    </source>
</evidence>
<evidence type="ECO:0000313" key="2">
    <source>
        <dbReference type="WBParaSite" id="PS1159_v2.g3151.t1"/>
    </source>
</evidence>
<dbReference type="WBParaSite" id="PS1159_v2.g3151.t1">
    <property type="protein sequence ID" value="PS1159_v2.g3151.t1"/>
    <property type="gene ID" value="PS1159_v2.g3151"/>
</dbReference>
<protein>
    <submittedName>
        <fullName evidence="2">Uncharacterized protein</fullName>
    </submittedName>
</protein>